<reference evidence="12" key="1">
    <citation type="submission" date="2016-03" db="EMBL/GenBank/DDBJ databases">
        <authorList>
            <person name="Ploux O."/>
        </authorList>
    </citation>
    <scope>NUCLEOTIDE SEQUENCE [LARGE SCALE GENOMIC DNA]</scope>
    <source>
        <strain evidence="12">UK7</strain>
    </source>
</reference>
<accession>A0A1E1KPW9</accession>
<keyword evidence="8" id="KW-0624">Polysaccharide degradation</keyword>
<evidence type="ECO:0000256" key="6">
    <source>
        <dbReference type="ARBA" id="ARBA00022801"/>
    </source>
</evidence>
<evidence type="ECO:0000256" key="1">
    <source>
        <dbReference type="ARBA" id="ARBA00004613"/>
    </source>
</evidence>
<dbReference type="InParanoid" id="A0A1E1KPW9"/>
<keyword evidence="5 10" id="KW-0732">Signal</keyword>
<evidence type="ECO:0000256" key="3">
    <source>
        <dbReference type="ARBA" id="ARBA00022525"/>
    </source>
</evidence>
<evidence type="ECO:0000256" key="10">
    <source>
        <dbReference type="SAM" id="SignalP"/>
    </source>
</evidence>
<evidence type="ECO:0000313" key="12">
    <source>
        <dbReference type="Proteomes" id="UP000178129"/>
    </source>
</evidence>
<evidence type="ECO:0000256" key="8">
    <source>
        <dbReference type="ARBA" id="ARBA00023326"/>
    </source>
</evidence>
<sequence>MFAQNSLTVVMALAVLLLASLDTVFAAKSAGCGKAPTITSKTYSATVNGKQRQYIIKLPTGYDQNRAYRLIYLWHQRGASATKIVNGENPDQGGVTPYYGLPPLSNNSAIFVVPEGLNAGWANSGGEDVTFYDTIAKTVEADLCIDTSLRFHTGFSYGAAMSYSIACSRPRDTRAVAVISGSLLSGCSGGKDPVAYYGQHGTSDSVLNVSGGRSIRDTFVKNNGCTALSPEPAPNGATSVKTVYKNCKVGYPVTWVIHNGDHNPSQRDGGKIFAPGNTWEFFSQFASVA</sequence>
<organism evidence="11 12">
    <name type="scientific">Rhynchosporium graminicola</name>
    <dbReference type="NCBI Taxonomy" id="2792576"/>
    <lineage>
        <taxon>Eukaryota</taxon>
        <taxon>Fungi</taxon>
        <taxon>Dikarya</taxon>
        <taxon>Ascomycota</taxon>
        <taxon>Pezizomycotina</taxon>
        <taxon>Leotiomycetes</taxon>
        <taxon>Helotiales</taxon>
        <taxon>Ploettnerulaceae</taxon>
        <taxon>Rhynchosporium</taxon>
    </lineage>
</organism>
<evidence type="ECO:0000256" key="2">
    <source>
        <dbReference type="ARBA" id="ARBA00013091"/>
    </source>
</evidence>
<name>A0A1E1KPW9_9HELO</name>
<dbReference type="GO" id="GO:0030600">
    <property type="term" value="F:feruloyl esterase activity"/>
    <property type="evidence" value="ECO:0007669"/>
    <property type="project" value="UniProtKB-EC"/>
</dbReference>
<evidence type="ECO:0000313" key="11">
    <source>
        <dbReference type="EMBL" id="CZT00076.1"/>
    </source>
</evidence>
<evidence type="ECO:0000256" key="5">
    <source>
        <dbReference type="ARBA" id="ARBA00022729"/>
    </source>
</evidence>
<evidence type="ECO:0000256" key="7">
    <source>
        <dbReference type="ARBA" id="ARBA00023277"/>
    </source>
</evidence>
<keyword evidence="7" id="KW-0119">Carbohydrate metabolism</keyword>
<evidence type="ECO:0000256" key="9">
    <source>
        <dbReference type="ARBA" id="ARBA00034075"/>
    </source>
</evidence>
<keyword evidence="3" id="KW-0964">Secreted</keyword>
<keyword evidence="4" id="KW-0858">Xylan degradation</keyword>
<comment type="caution">
    <text evidence="11">The sequence shown here is derived from an EMBL/GenBank/DDBJ whole genome shotgun (WGS) entry which is preliminary data.</text>
</comment>
<comment type="catalytic activity">
    <reaction evidence="9">
        <text>feruloyl-polysaccharide + H2O = ferulate + polysaccharide.</text>
        <dbReference type="EC" id="3.1.1.73"/>
    </reaction>
</comment>
<dbReference type="AlphaFoldDB" id="A0A1E1KPW9"/>
<dbReference type="SUPFAM" id="SSF53474">
    <property type="entry name" value="alpha/beta-Hydrolases"/>
    <property type="match status" value="1"/>
</dbReference>
<keyword evidence="6" id="KW-0378">Hydrolase</keyword>
<dbReference type="InterPro" id="IPR043595">
    <property type="entry name" value="FaeB/C/D"/>
</dbReference>
<feature type="signal peptide" evidence="10">
    <location>
        <begin position="1"/>
        <end position="26"/>
    </location>
</feature>
<dbReference type="EMBL" id="FJUW01000018">
    <property type="protein sequence ID" value="CZT00076.1"/>
    <property type="molecule type" value="Genomic_DNA"/>
</dbReference>
<evidence type="ECO:0000256" key="4">
    <source>
        <dbReference type="ARBA" id="ARBA00022651"/>
    </source>
</evidence>
<keyword evidence="12" id="KW-1185">Reference proteome</keyword>
<dbReference type="InterPro" id="IPR029058">
    <property type="entry name" value="AB_hydrolase_fold"/>
</dbReference>
<dbReference type="GO" id="GO:0045493">
    <property type="term" value="P:xylan catabolic process"/>
    <property type="evidence" value="ECO:0007669"/>
    <property type="project" value="UniProtKB-KW"/>
</dbReference>
<dbReference type="PANTHER" id="PTHR38050">
    <property type="match status" value="1"/>
</dbReference>
<dbReference type="PANTHER" id="PTHR38050:SF3">
    <property type="entry name" value="FERULOYL ESTERASE D"/>
    <property type="match status" value="1"/>
</dbReference>
<gene>
    <name evidence="11" type="ORF">RCO7_01788</name>
</gene>
<dbReference type="STRING" id="914237.A0A1E1KPW9"/>
<dbReference type="EC" id="3.1.1.73" evidence="2"/>
<proteinExistence type="predicted"/>
<dbReference type="Proteomes" id="UP000178129">
    <property type="component" value="Unassembled WGS sequence"/>
</dbReference>
<dbReference type="ESTHER" id="9helo-a0a1e1kpw9">
    <property type="family name" value="FaeC"/>
</dbReference>
<dbReference type="GO" id="GO:0005576">
    <property type="term" value="C:extracellular region"/>
    <property type="evidence" value="ECO:0007669"/>
    <property type="project" value="UniProtKB-SubCell"/>
</dbReference>
<dbReference type="Gene3D" id="3.40.50.1820">
    <property type="entry name" value="alpha/beta hydrolase"/>
    <property type="match status" value="1"/>
</dbReference>
<protein>
    <recommendedName>
        <fullName evidence="2">feruloyl esterase</fullName>
        <ecNumber evidence="2">3.1.1.73</ecNumber>
    </recommendedName>
</protein>
<feature type="chain" id="PRO_5009446223" description="feruloyl esterase" evidence="10">
    <location>
        <begin position="27"/>
        <end position="289"/>
    </location>
</feature>
<comment type="subcellular location">
    <subcellularLocation>
        <location evidence="1">Secreted</location>
    </subcellularLocation>
</comment>